<feature type="compositionally biased region" description="Polar residues" evidence="1">
    <location>
        <begin position="70"/>
        <end position="79"/>
    </location>
</feature>
<evidence type="ECO:0000256" key="2">
    <source>
        <dbReference type="SAM" id="Phobius"/>
    </source>
</evidence>
<feature type="region of interest" description="Disordered" evidence="1">
    <location>
        <begin position="57"/>
        <end position="79"/>
    </location>
</feature>
<evidence type="ECO:0000313" key="3">
    <source>
        <dbReference type="EMBL" id="SUB58960.1"/>
    </source>
</evidence>
<dbReference type="AlphaFoldDB" id="A0A379C9G4"/>
<evidence type="ECO:0000313" key="4">
    <source>
        <dbReference type="Proteomes" id="UP000255417"/>
    </source>
</evidence>
<protein>
    <submittedName>
        <fullName evidence="3">Phage-related protein, tail component</fullName>
    </submittedName>
</protein>
<sequence length="113" mass="12039">MPQLISNEFKLELAKLEQDTMIVVGVFTSWAGGVALIATGIGMIAGGVAQMLTKTPEMGQSNDTEKKQSTHFSNLSNMTAQGRPVPLAYGKIRTGSLVISQGVETVDEELVVE</sequence>
<proteinExistence type="predicted"/>
<name>A0A379C9G4_9PAST</name>
<feature type="transmembrane region" description="Helical" evidence="2">
    <location>
        <begin position="20"/>
        <end position="48"/>
    </location>
</feature>
<organism evidence="3 4">
    <name type="scientific">Phocoenobacter uteri</name>
    <dbReference type="NCBI Taxonomy" id="146806"/>
    <lineage>
        <taxon>Bacteria</taxon>
        <taxon>Pseudomonadati</taxon>
        <taxon>Pseudomonadota</taxon>
        <taxon>Gammaproteobacteria</taxon>
        <taxon>Pasteurellales</taxon>
        <taxon>Pasteurellaceae</taxon>
        <taxon>Phocoenobacter</taxon>
    </lineage>
</organism>
<keyword evidence="4" id="KW-1185">Reference proteome</keyword>
<reference evidence="3 4" key="1">
    <citation type="submission" date="2018-06" db="EMBL/GenBank/DDBJ databases">
        <authorList>
            <consortium name="Pathogen Informatics"/>
            <person name="Doyle S."/>
        </authorList>
    </citation>
    <scope>NUCLEOTIDE SEQUENCE [LARGE SCALE GENOMIC DNA]</scope>
    <source>
        <strain evidence="3 4">NCTC12872</strain>
    </source>
</reference>
<dbReference type="EMBL" id="UGTA01000001">
    <property type="protein sequence ID" value="SUB58960.1"/>
    <property type="molecule type" value="Genomic_DNA"/>
</dbReference>
<keyword evidence="2" id="KW-0472">Membrane</keyword>
<dbReference type="Proteomes" id="UP000255417">
    <property type="component" value="Unassembled WGS sequence"/>
</dbReference>
<accession>A0A379C9G4</accession>
<keyword evidence="2" id="KW-1133">Transmembrane helix</keyword>
<evidence type="ECO:0000256" key="1">
    <source>
        <dbReference type="SAM" id="MobiDB-lite"/>
    </source>
</evidence>
<keyword evidence="2" id="KW-0812">Transmembrane</keyword>
<gene>
    <name evidence="3" type="ORF">NCTC12872_00930</name>
</gene>
<dbReference type="RefSeq" id="WP_174894761.1">
    <property type="nucleotide sequence ID" value="NZ_LWIF01000001.1"/>
</dbReference>